<dbReference type="Proteomes" id="UP000828390">
    <property type="component" value="Unassembled WGS sequence"/>
</dbReference>
<protein>
    <submittedName>
        <fullName evidence="1">Uncharacterized protein</fullName>
    </submittedName>
</protein>
<reference evidence="1" key="2">
    <citation type="submission" date="2020-11" db="EMBL/GenBank/DDBJ databases">
        <authorList>
            <person name="McCartney M.A."/>
            <person name="Auch B."/>
            <person name="Kono T."/>
            <person name="Mallez S."/>
            <person name="Becker A."/>
            <person name="Gohl D.M."/>
            <person name="Silverstein K.A.T."/>
            <person name="Koren S."/>
            <person name="Bechman K.B."/>
            <person name="Herman A."/>
            <person name="Abrahante J.E."/>
            <person name="Garbe J."/>
        </authorList>
    </citation>
    <scope>NUCLEOTIDE SEQUENCE</scope>
    <source>
        <strain evidence="1">Duluth1</strain>
        <tissue evidence="1">Whole animal</tissue>
    </source>
</reference>
<dbReference type="AlphaFoldDB" id="A0A9D3YID1"/>
<evidence type="ECO:0000313" key="1">
    <source>
        <dbReference type="EMBL" id="KAH3701052.1"/>
    </source>
</evidence>
<gene>
    <name evidence="1" type="ORF">DPMN_076035</name>
</gene>
<evidence type="ECO:0000313" key="2">
    <source>
        <dbReference type="Proteomes" id="UP000828390"/>
    </source>
</evidence>
<keyword evidence="2" id="KW-1185">Reference proteome</keyword>
<dbReference type="GO" id="GO:0005657">
    <property type="term" value="C:replication fork"/>
    <property type="evidence" value="ECO:0007669"/>
    <property type="project" value="TreeGrafter"/>
</dbReference>
<organism evidence="1 2">
    <name type="scientific">Dreissena polymorpha</name>
    <name type="common">Zebra mussel</name>
    <name type="synonym">Mytilus polymorpha</name>
    <dbReference type="NCBI Taxonomy" id="45954"/>
    <lineage>
        <taxon>Eukaryota</taxon>
        <taxon>Metazoa</taxon>
        <taxon>Spiralia</taxon>
        <taxon>Lophotrochozoa</taxon>
        <taxon>Mollusca</taxon>
        <taxon>Bivalvia</taxon>
        <taxon>Autobranchia</taxon>
        <taxon>Heteroconchia</taxon>
        <taxon>Euheterodonta</taxon>
        <taxon>Imparidentia</taxon>
        <taxon>Neoheterodontei</taxon>
        <taxon>Myida</taxon>
        <taxon>Dreissenoidea</taxon>
        <taxon>Dreissenidae</taxon>
        <taxon>Dreissena</taxon>
    </lineage>
</organism>
<comment type="caution">
    <text evidence="1">The sequence shown here is derived from an EMBL/GenBank/DDBJ whole genome shotgun (WGS) entry which is preliminary data.</text>
</comment>
<dbReference type="PANTHER" id="PTHR23274">
    <property type="entry name" value="DNA HELICASE-RELATED"/>
    <property type="match status" value="1"/>
</dbReference>
<proteinExistence type="predicted"/>
<accession>A0A9D3YID1</accession>
<reference evidence="1" key="1">
    <citation type="journal article" date="2019" name="bioRxiv">
        <title>The Genome of the Zebra Mussel, Dreissena polymorpha: A Resource for Invasive Species Research.</title>
        <authorList>
            <person name="McCartney M.A."/>
            <person name="Auch B."/>
            <person name="Kono T."/>
            <person name="Mallez S."/>
            <person name="Zhang Y."/>
            <person name="Obille A."/>
            <person name="Becker A."/>
            <person name="Abrahante J.E."/>
            <person name="Garbe J."/>
            <person name="Badalamenti J.P."/>
            <person name="Herman A."/>
            <person name="Mangelson H."/>
            <person name="Liachko I."/>
            <person name="Sullivan S."/>
            <person name="Sone E.D."/>
            <person name="Koren S."/>
            <person name="Silverstein K.A.T."/>
            <person name="Beckman K.B."/>
            <person name="Gohl D.M."/>
        </authorList>
    </citation>
    <scope>NUCLEOTIDE SEQUENCE</scope>
    <source>
        <strain evidence="1">Duluth1</strain>
        <tissue evidence="1">Whole animal</tissue>
    </source>
</reference>
<dbReference type="PANTHER" id="PTHR23274:SF51">
    <property type="entry name" value="OS03G0423850 PROTEIN"/>
    <property type="match status" value="1"/>
</dbReference>
<dbReference type="SUPFAM" id="SSF52540">
    <property type="entry name" value="P-loop containing nucleoside triphosphate hydrolases"/>
    <property type="match status" value="1"/>
</dbReference>
<dbReference type="InterPro" id="IPR027417">
    <property type="entry name" value="P-loop_NTPase"/>
</dbReference>
<dbReference type="GO" id="GO:0006260">
    <property type="term" value="P:DNA replication"/>
    <property type="evidence" value="ECO:0007669"/>
    <property type="project" value="TreeGrafter"/>
</dbReference>
<name>A0A9D3YID1_DREPO</name>
<sequence>MLTCNLNVPYGLFNGSIGTIVDIIYCNGTKPPLCQPDVVMVHFPRYIGPPCMKDNSCIVLFVPAERKVECYCHGCKRKQLPLRLAWGTTIYRCQGMTIGHGEPNRYIVIDPGTKSFESKNPGALFVALSRAKTSGGPNEIPDFFGIQTY</sequence>
<dbReference type="EMBL" id="JAIWYP010000015">
    <property type="protein sequence ID" value="KAH3701052.1"/>
    <property type="molecule type" value="Genomic_DNA"/>
</dbReference>